<feature type="region of interest" description="Disordered" evidence="2">
    <location>
        <begin position="287"/>
        <end position="319"/>
    </location>
</feature>
<proteinExistence type="predicted"/>
<dbReference type="OrthoDB" id="188050at2759"/>
<accession>A0A5J4UXU2</accession>
<feature type="compositionally biased region" description="Polar residues" evidence="2">
    <location>
        <begin position="287"/>
        <end position="309"/>
    </location>
</feature>
<dbReference type="AlphaFoldDB" id="A0A5J4UXU2"/>
<feature type="non-terminal residue" evidence="3">
    <location>
        <position position="788"/>
    </location>
</feature>
<feature type="coiled-coil region" evidence="1">
    <location>
        <begin position="550"/>
        <end position="578"/>
    </location>
</feature>
<evidence type="ECO:0000313" key="3">
    <source>
        <dbReference type="EMBL" id="KAA6374565.1"/>
    </source>
</evidence>
<feature type="non-terminal residue" evidence="3">
    <location>
        <position position="1"/>
    </location>
</feature>
<feature type="region of interest" description="Disordered" evidence="2">
    <location>
        <begin position="167"/>
        <end position="256"/>
    </location>
</feature>
<dbReference type="EMBL" id="SNRW01011876">
    <property type="protein sequence ID" value="KAA6374565.1"/>
    <property type="molecule type" value="Genomic_DNA"/>
</dbReference>
<feature type="compositionally biased region" description="Polar residues" evidence="2">
    <location>
        <begin position="743"/>
        <end position="754"/>
    </location>
</feature>
<feature type="region of interest" description="Disordered" evidence="2">
    <location>
        <begin position="699"/>
        <end position="756"/>
    </location>
</feature>
<evidence type="ECO:0000313" key="4">
    <source>
        <dbReference type="Proteomes" id="UP000324800"/>
    </source>
</evidence>
<reference evidence="3 4" key="1">
    <citation type="submission" date="2019-03" db="EMBL/GenBank/DDBJ databases">
        <title>Single cell metagenomics reveals metabolic interactions within the superorganism composed of flagellate Streblomastix strix and complex community of Bacteroidetes bacteria on its surface.</title>
        <authorList>
            <person name="Treitli S.C."/>
            <person name="Kolisko M."/>
            <person name="Husnik F."/>
            <person name="Keeling P."/>
            <person name="Hampl V."/>
        </authorList>
    </citation>
    <scope>NUCLEOTIDE SEQUENCE [LARGE SCALE GENOMIC DNA]</scope>
    <source>
        <strain evidence="3">ST1C</strain>
    </source>
</reference>
<evidence type="ECO:0000256" key="2">
    <source>
        <dbReference type="SAM" id="MobiDB-lite"/>
    </source>
</evidence>
<evidence type="ECO:0000256" key="1">
    <source>
        <dbReference type="SAM" id="Coils"/>
    </source>
</evidence>
<dbReference type="Proteomes" id="UP000324800">
    <property type="component" value="Unassembled WGS sequence"/>
</dbReference>
<feature type="compositionally biased region" description="Low complexity" evidence="2">
    <location>
        <begin position="733"/>
        <end position="742"/>
    </location>
</feature>
<gene>
    <name evidence="3" type="ORF">EZS28_029908</name>
</gene>
<feature type="compositionally biased region" description="Low complexity" evidence="2">
    <location>
        <begin position="310"/>
        <end position="319"/>
    </location>
</feature>
<name>A0A5J4UXU2_9EUKA</name>
<sequence length="788" mass="91961">ERQKMREKLGIVVSKKELEKEKEQQREKEQVRERERIKDIERGKQREFEKQRKQKERAKRRDPATPTYQMSKDGLVRDAKGKLVARSGLGNGAGVAGERAELRLTDLFKLQMVVLNSFERVVKLERAIIEIANKAMIKTVQDESVILVSALEQKQQQKEIEKAIMNDGSQTQRTTQSEDQAQEQKDKQQIDNDQIEKKEQQDKQAEEERNAKKLKEQRDKQERLEKEKQEMIEKDQKLGIETNPKPQVISSTSSQQQQLQQLQQQSIQQISDQTDKVQKAQIKQMAQTISSYQSKPSSPIEQRSPSRMKSPQLQSSSTSSILLQAQAGSKTLLLTEEQLNTLNKEQSRAVTPTQKMISLQQQLILQKEEEYQQQLVQQERMVDPGGFFLIQRNSTLDFTDIIEPLSYAQQFRKQLYEQKHPSSSQQQSISLSFVQLSQIMDNGFKYKGKLASELRENHRDYIPQTTASLRMYYQDSTNVEKVQIKPMMWLLRIVQMIYDDKLIGDITADQQSLLRQSFPLHVQKFIQKRYGLKTLRDQLGKEILASLDYHLRLEEERKQQIERMMMKKQEQEQNEQQSLSLCSKQAFQAQYPWLSIPTNHIPTTLALAIASLLFSFLNNQDWETMDNIITAASEWVDGIKFDQFEGNMRKLAHQQQYYQYQQQSGQQYEGIVQIGTGSVIDAQYGTHMKSQEENKYITTQQQQQQDQYYEEGQIEQRTPGNRRKNKADRKQPQHSQSPNQSQINTSNSYNSQHAQHNRMIQPKPMPLALLYKGRTVNNFEDFRSVSPQ</sequence>
<keyword evidence="1" id="KW-0175">Coiled coil</keyword>
<feature type="region of interest" description="Disordered" evidence="2">
    <location>
        <begin position="18"/>
        <end position="69"/>
    </location>
</feature>
<protein>
    <submittedName>
        <fullName evidence="3">Uncharacterized protein</fullName>
    </submittedName>
</protein>
<feature type="compositionally biased region" description="Basic and acidic residues" evidence="2">
    <location>
        <begin position="18"/>
        <end position="51"/>
    </location>
</feature>
<comment type="caution">
    <text evidence="3">The sequence shown here is derived from an EMBL/GenBank/DDBJ whole genome shotgun (WGS) entry which is preliminary data.</text>
</comment>
<organism evidence="3 4">
    <name type="scientific">Streblomastix strix</name>
    <dbReference type="NCBI Taxonomy" id="222440"/>
    <lineage>
        <taxon>Eukaryota</taxon>
        <taxon>Metamonada</taxon>
        <taxon>Preaxostyla</taxon>
        <taxon>Oxymonadida</taxon>
        <taxon>Streblomastigidae</taxon>
        <taxon>Streblomastix</taxon>
    </lineage>
</organism>
<feature type="compositionally biased region" description="Basic and acidic residues" evidence="2">
    <location>
        <begin position="182"/>
        <end position="238"/>
    </location>
</feature>